<feature type="transmembrane region" description="Helical" evidence="11">
    <location>
        <begin position="152"/>
        <end position="173"/>
    </location>
</feature>
<keyword evidence="7" id="KW-0496">Mitochondrion</keyword>
<dbReference type="SUPFAM" id="SSF54285">
    <property type="entry name" value="MoaD/ThiS"/>
    <property type="match status" value="1"/>
</dbReference>
<keyword evidence="4 9" id="KW-0812">Transmembrane</keyword>
<dbReference type="PANTHER" id="PTHR45758:SF3">
    <property type="entry name" value="MITOCHONDRIAL SUBSTRATE CARRIER FAMILY PROTEIN E"/>
    <property type="match status" value="1"/>
</dbReference>
<dbReference type="CDD" id="cd00754">
    <property type="entry name" value="Ubl_MoaD"/>
    <property type="match status" value="1"/>
</dbReference>
<evidence type="ECO:0000256" key="4">
    <source>
        <dbReference type="ARBA" id="ARBA00022692"/>
    </source>
</evidence>
<proteinExistence type="inferred from homology"/>
<dbReference type="InterPro" id="IPR002067">
    <property type="entry name" value="MCP"/>
</dbReference>
<dbReference type="SUPFAM" id="SSF103506">
    <property type="entry name" value="Mitochondrial carrier"/>
    <property type="match status" value="1"/>
</dbReference>
<dbReference type="Gene3D" id="1.50.40.10">
    <property type="entry name" value="Mitochondrial carrier domain"/>
    <property type="match status" value="1"/>
</dbReference>
<evidence type="ECO:0000256" key="7">
    <source>
        <dbReference type="ARBA" id="ARBA00023128"/>
    </source>
</evidence>
<reference evidence="12" key="1">
    <citation type="submission" date="2014-09" db="EMBL/GenBank/DDBJ databases">
        <title>Draft genome sequence of an oleaginous Mucoromycotina fungus Mucor ambiguus NBRC6742.</title>
        <authorList>
            <person name="Takeda I."/>
            <person name="Yamane N."/>
            <person name="Morita T."/>
            <person name="Tamano K."/>
            <person name="Machida M."/>
            <person name="Baker S."/>
            <person name="Koike H."/>
        </authorList>
    </citation>
    <scope>NUCLEOTIDE SEQUENCE</scope>
    <source>
        <strain evidence="12">NBRC 6742</strain>
    </source>
</reference>
<dbReference type="Gene3D" id="3.10.20.30">
    <property type="match status" value="1"/>
</dbReference>
<evidence type="ECO:0000256" key="8">
    <source>
        <dbReference type="ARBA" id="ARBA00023136"/>
    </source>
</evidence>
<evidence type="ECO:0000313" key="13">
    <source>
        <dbReference type="Proteomes" id="UP000053815"/>
    </source>
</evidence>
<feature type="repeat" description="Solcar" evidence="9">
    <location>
        <begin position="87"/>
        <end position="176"/>
    </location>
</feature>
<dbReference type="InterPro" id="IPR012675">
    <property type="entry name" value="Beta-grasp_dom_sf"/>
</dbReference>
<evidence type="ECO:0000256" key="5">
    <source>
        <dbReference type="ARBA" id="ARBA00022737"/>
    </source>
</evidence>
<evidence type="ECO:0000256" key="1">
    <source>
        <dbReference type="ARBA" id="ARBA00004225"/>
    </source>
</evidence>
<dbReference type="GO" id="GO:0005381">
    <property type="term" value="F:iron ion transmembrane transporter activity"/>
    <property type="evidence" value="ECO:0007669"/>
    <property type="project" value="UniProtKB-ARBA"/>
</dbReference>
<keyword evidence="3 10" id="KW-0813">Transport</keyword>
<comment type="similarity">
    <text evidence="2 10">Belongs to the mitochondrial carrier (TC 2.A.29) family.</text>
</comment>
<dbReference type="Pfam" id="PF00153">
    <property type="entry name" value="Mito_carr"/>
    <property type="match status" value="3"/>
</dbReference>
<dbReference type="OrthoDB" id="250329at2759"/>
<dbReference type="InterPro" id="IPR023395">
    <property type="entry name" value="MCP_dom_sf"/>
</dbReference>
<dbReference type="STRING" id="91626.A0A0C9LV87"/>
<keyword evidence="6 11" id="KW-1133">Transmembrane helix</keyword>
<dbReference type="PROSITE" id="PS50920">
    <property type="entry name" value="SOLCAR"/>
    <property type="match status" value="3"/>
</dbReference>
<evidence type="ECO:0000256" key="2">
    <source>
        <dbReference type="ARBA" id="ARBA00006375"/>
    </source>
</evidence>
<evidence type="ECO:0000313" key="12">
    <source>
        <dbReference type="EMBL" id="GAN06345.1"/>
    </source>
</evidence>
<dbReference type="Pfam" id="PF02597">
    <property type="entry name" value="ThiS"/>
    <property type="match status" value="1"/>
</dbReference>
<dbReference type="InterPro" id="IPR018108">
    <property type="entry name" value="MCP_transmembrane"/>
</dbReference>
<keyword evidence="5" id="KW-0677">Repeat</keyword>
<accession>A0A0C9LV87</accession>
<dbReference type="InterPro" id="IPR003749">
    <property type="entry name" value="ThiS/MoaD-like"/>
</dbReference>
<dbReference type="GO" id="GO:0031966">
    <property type="term" value="C:mitochondrial membrane"/>
    <property type="evidence" value="ECO:0007669"/>
    <property type="project" value="UniProtKB-SubCell"/>
</dbReference>
<evidence type="ECO:0000256" key="3">
    <source>
        <dbReference type="ARBA" id="ARBA00022448"/>
    </source>
</evidence>
<feature type="transmembrane region" description="Helical" evidence="11">
    <location>
        <begin position="250"/>
        <end position="268"/>
    </location>
</feature>
<organism evidence="12">
    <name type="scientific">Mucor ambiguus</name>
    <dbReference type="NCBI Taxonomy" id="91626"/>
    <lineage>
        <taxon>Eukaryota</taxon>
        <taxon>Fungi</taxon>
        <taxon>Fungi incertae sedis</taxon>
        <taxon>Mucoromycota</taxon>
        <taxon>Mucoromycotina</taxon>
        <taxon>Mucoromycetes</taxon>
        <taxon>Mucorales</taxon>
        <taxon>Mucorineae</taxon>
        <taxon>Mucoraceae</taxon>
        <taxon>Mucor</taxon>
    </lineage>
</organism>
<dbReference type="InterPro" id="IPR016155">
    <property type="entry name" value="Mopterin_synth/thiamin_S_b"/>
</dbReference>
<feature type="transmembrane region" description="Helical" evidence="11">
    <location>
        <begin position="283"/>
        <end position="304"/>
    </location>
</feature>
<evidence type="ECO:0000256" key="9">
    <source>
        <dbReference type="PROSITE-ProRule" id="PRU00282"/>
    </source>
</evidence>
<protein>
    <submittedName>
        <fullName evidence="12">Mitochondrial carrier protein</fullName>
    </submittedName>
</protein>
<dbReference type="AlphaFoldDB" id="A0A0C9LV87"/>
<gene>
    <name evidence="12" type="ORF">MAM1_0120c05827</name>
</gene>
<feature type="repeat" description="Solcar" evidence="9">
    <location>
        <begin position="281"/>
        <end position="369"/>
    </location>
</feature>
<dbReference type="EMBL" id="DF836409">
    <property type="protein sequence ID" value="GAN06345.1"/>
    <property type="molecule type" value="Genomic_DNA"/>
</dbReference>
<evidence type="ECO:0000256" key="6">
    <source>
        <dbReference type="ARBA" id="ARBA00022989"/>
    </source>
</evidence>
<evidence type="ECO:0000256" key="10">
    <source>
        <dbReference type="RuleBase" id="RU000488"/>
    </source>
</evidence>
<dbReference type="Proteomes" id="UP000053815">
    <property type="component" value="Unassembled WGS sequence"/>
</dbReference>
<keyword evidence="8 9" id="KW-0472">Membrane</keyword>
<feature type="repeat" description="Solcar" evidence="9">
    <location>
        <begin position="189"/>
        <end position="275"/>
    </location>
</feature>
<keyword evidence="13" id="KW-1185">Reference proteome</keyword>
<sequence>MIRVLYFAGVKDITRKESEDVELPVDNWTLTDLTNLLIAKYGDSLKELLSMSMYAIDMDYVEKDKESSTILKPDAEVAIIPPESVMTIDSFYLVASSIAALIARSVTYPLDTIKTRIQTQSEQRKYTLLVDSDHQKPATTWYKYIRSLYKGVGITLLFSVPALTVYLSCYELVKDYLDTAFSVTWLQRSALLNHAISGCFAELSAGLFFTPMEVIKSQLQILTNAQRNTTTISLAKHIAREEGLLGFYRGYWMTIAVFLPHTITYFVVYEQLKVLWTVEEQTFLVYVFCSAVASTLGVIISTPFDIIKTRWQVSAQEHAYQGGPLKIAQLMWQNEGGFKAFTQGMLIRIAWGIPVTTINMTVFESLLKLHNNS</sequence>
<comment type="subcellular location">
    <subcellularLocation>
        <location evidence="1">Mitochondrion membrane</location>
        <topology evidence="1">Multi-pass membrane protein</topology>
    </subcellularLocation>
</comment>
<evidence type="ECO:0000256" key="11">
    <source>
        <dbReference type="SAM" id="Phobius"/>
    </source>
</evidence>
<dbReference type="PANTHER" id="PTHR45758">
    <property type="entry name" value="MITOFERRIN-1-RELATED"/>
    <property type="match status" value="1"/>
</dbReference>
<name>A0A0C9LV87_9FUNG</name>
<dbReference type="PRINTS" id="PR00926">
    <property type="entry name" value="MITOCARRIER"/>
</dbReference>